<evidence type="ECO:0000313" key="1">
    <source>
        <dbReference type="EMBL" id="KAL0315247.1"/>
    </source>
</evidence>
<dbReference type="AlphaFoldDB" id="A0AAW2L9Y0"/>
<protein>
    <submittedName>
        <fullName evidence="1">Uncharacterized protein</fullName>
    </submittedName>
</protein>
<reference evidence="1" key="1">
    <citation type="submission" date="2020-06" db="EMBL/GenBank/DDBJ databases">
        <authorList>
            <person name="Li T."/>
            <person name="Hu X."/>
            <person name="Zhang T."/>
            <person name="Song X."/>
            <person name="Zhang H."/>
            <person name="Dai N."/>
            <person name="Sheng W."/>
            <person name="Hou X."/>
            <person name="Wei L."/>
        </authorList>
    </citation>
    <scope>NUCLEOTIDE SEQUENCE</scope>
    <source>
        <strain evidence="1">KEN8</strain>
        <tissue evidence="1">Leaf</tissue>
    </source>
</reference>
<proteinExistence type="predicted"/>
<organism evidence="1">
    <name type="scientific">Sesamum calycinum</name>
    <dbReference type="NCBI Taxonomy" id="2727403"/>
    <lineage>
        <taxon>Eukaryota</taxon>
        <taxon>Viridiplantae</taxon>
        <taxon>Streptophyta</taxon>
        <taxon>Embryophyta</taxon>
        <taxon>Tracheophyta</taxon>
        <taxon>Spermatophyta</taxon>
        <taxon>Magnoliopsida</taxon>
        <taxon>eudicotyledons</taxon>
        <taxon>Gunneridae</taxon>
        <taxon>Pentapetalae</taxon>
        <taxon>asterids</taxon>
        <taxon>lamiids</taxon>
        <taxon>Lamiales</taxon>
        <taxon>Pedaliaceae</taxon>
        <taxon>Sesamum</taxon>
    </lineage>
</organism>
<sequence>MTQSLHYPMLCPMHVLYIATSSSESLSGTTTESSTMAVCGRERDSSKAVHPAWKMAMEEVMSALISRGTWELVDVPPNADVIVCRCVFTLKFRSNGALDRYKARLVA</sequence>
<gene>
    <name evidence="1" type="ORF">Scaly_2875200</name>
</gene>
<comment type="caution">
    <text evidence="1">The sequence shown here is derived from an EMBL/GenBank/DDBJ whole genome shotgun (WGS) entry which is preliminary data.</text>
</comment>
<reference evidence="1" key="2">
    <citation type="journal article" date="2024" name="Plant">
        <title>Genomic evolution and insights into agronomic trait innovations of Sesamum species.</title>
        <authorList>
            <person name="Miao H."/>
            <person name="Wang L."/>
            <person name="Qu L."/>
            <person name="Liu H."/>
            <person name="Sun Y."/>
            <person name="Le M."/>
            <person name="Wang Q."/>
            <person name="Wei S."/>
            <person name="Zheng Y."/>
            <person name="Lin W."/>
            <person name="Duan Y."/>
            <person name="Cao H."/>
            <person name="Xiong S."/>
            <person name="Wang X."/>
            <person name="Wei L."/>
            <person name="Li C."/>
            <person name="Ma Q."/>
            <person name="Ju M."/>
            <person name="Zhao R."/>
            <person name="Li G."/>
            <person name="Mu C."/>
            <person name="Tian Q."/>
            <person name="Mei H."/>
            <person name="Zhang T."/>
            <person name="Gao T."/>
            <person name="Zhang H."/>
        </authorList>
    </citation>
    <scope>NUCLEOTIDE SEQUENCE</scope>
    <source>
        <strain evidence="1">KEN8</strain>
    </source>
</reference>
<accession>A0AAW2L9Y0</accession>
<name>A0AAW2L9Y0_9LAMI</name>
<dbReference type="EMBL" id="JACGWM010000065">
    <property type="protein sequence ID" value="KAL0315247.1"/>
    <property type="molecule type" value="Genomic_DNA"/>
</dbReference>